<dbReference type="SUPFAM" id="SSF51735">
    <property type="entry name" value="NAD(P)-binding Rossmann-fold domains"/>
    <property type="match status" value="1"/>
</dbReference>
<dbReference type="GO" id="GO:0005737">
    <property type="term" value="C:cytoplasm"/>
    <property type="evidence" value="ECO:0007669"/>
    <property type="project" value="TreeGrafter"/>
</dbReference>
<evidence type="ECO:0000313" key="2">
    <source>
        <dbReference type="EMBL" id="KAF7553409.1"/>
    </source>
</evidence>
<dbReference type="InterPro" id="IPR001509">
    <property type="entry name" value="Epimerase_deHydtase"/>
</dbReference>
<dbReference type="PANTHER" id="PTHR48079">
    <property type="entry name" value="PROTEIN YEEZ"/>
    <property type="match status" value="1"/>
</dbReference>
<comment type="caution">
    <text evidence="2">The sequence shown here is derived from an EMBL/GenBank/DDBJ whole genome shotgun (WGS) entry which is preliminary data.</text>
</comment>
<proteinExistence type="predicted"/>
<dbReference type="GO" id="GO:0004029">
    <property type="term" value="F:aldehyde dehydrogenase (NAD+) activity"/>
    <property type="evidence" value="ECO:0007669"/>
    <property type="project" value="TreeGrafter"/>
</dbReference>
<name>A0A9P5HC60_9HYPO</name>
<dbReference type="Gene3D" id="3.40.50.720">
    <property type="entry name" value="NAD(P)-binding Rossmann-like Domain"/>
    <property type="match status" value="1"/>
</dbReference>
<dbReference type="PANTHER" id="PTHR48079:SF6">
    <property type="entry name" value="NAD(P)-BINDING DOMAIN-CONTAINING PROTEIN-RELATED"/>
    <property type="match status" value="1"/>
</dbReference>
<evidence type="ECO:0000313" key="3">
    <source>
        <dbReference type="Proteomes" id="UP000722485"/>
    </source>
</evidence>
<dbReference type="InterPro" id="IPR051783">
    <property type="entry name" value="NAD(P)-dependent_oxidoreduct"/>
</dbReference>
<reference evidence="2" key="1">
    <citation type="submission" date="2020-03" db="EMBL/GenBank/DDBJ databases">
        <title>Draft Genome Sequence of Cylindrodendrum hubeiense.</title>
        <authorList>
            <person name="Buettner E."/>
            <person name="Kellner H."/>
        </authorList>
    </citation>
    <scope>NUCLEOTIDE SEQUENCE</scope>
    <source>
        <strain evidence="2">IHI 201604</strain>
    </source>
</reference>
<dbReference type="EMBL" id="JAANBB010000046">
    <property type="protein sequence ID" value="KAF7553409.1"/>
    <property type="molecule type" value="Genomic_DNA"/>
</dbReference>
<feature type="domain" description="NAD-dependent epimerase/dehydratase" evidence="1">
    <location>
        <begin position="6"/>
        <end position="237"/>
    </location>
</feature>
<keyword evidence="3" id="KW-1185">Reference proteome</keyword>
<evidence type="ECO:0000259" key="1">
    <source>
        <dbReference type="Pfam" id="PF01370"/>
    </source>
</evidence>
<protein>
    <recommendedName>
        <fullName evidence="1">NAD-dependent epimerase/dehydratase domain-containing protein</fullName>
    </recommendedName>
</protein>
<dbReference type="AlphaFoldDB" id="A0A9P5HC60"/>
<organism evidence="2 3">
    <name type="scientific">Cylindrodendrum hubeiense</name>
    <dbReference type="NCBI Taxonomy" id="595255"/>
    <lineage>
        <taxon>Eukaryota</taxon>
        <taxon>Fungi</taxon>
        <taxon>Dikarya</taxon>
        <taxon>Ascomycota</taxon>
        <taxon>Pezizomycotina</taxon>
        <taxon>Sordariomycetes</taxon>
        <taxon>Hypocreomycetidae</taxon>
        <taxon>Hypocreales</taxon>
        <taxon>Nectriaceae</taxon>
        <taxon>Cylindrodendrum</taxon>
    </lineage>
</organism>
<accession>A0A9P5HC60</accession>
<dbReference type="InterPro" id="IPR036291">
    <property type="entry name" value="NAD(P)-bd_dom_sf"/>
</dbReference>
<dbReference type="Proteomes" id="UP000722485">
    <property type="component" value="Unassembled WGS sequence"/>
</dbReference>
<dbReference type="OrthoDB" id="10262413at2759"/>
<gene>
    <name evidence="2" type="ORF">G7Z17_g3644</name>
</gene>
<sequence>MPARNILITGASGYLGGTIVAQLSTANLPSHGKIFALVRNDSQEEAVKNYGLMPLRFDPYDKAVVEENILLHQISVVYWLIEAAKSTAQSYFIEALSNLRQETGQTVHILHTSGAKLFSDFAGAPTDRLLLDSDLDLHATQKGQQGAHPVIQKVAVDANNEVIELAEAQGVRSYIFVPCIVYGKGRGFGNPISIQTVAIVKAAKAAKRVYRVDTDHPSWPVSHVDDTAALYIDILKKILAEENVDSGSNGYYLAASGSVAWDDLYDAFAQSLAKRGIVEDSQVTLADDAALEKMAKGLSCPKEFVRVQIGGK</sequence>
<dbReference type="Pfam" id="PF01370">
    <property type="entry name" value="Epimerase"/>
    <property type="match status" value="1"/>
</dbReference>